<dbReference type="PANTHER" id="PTHR22835:SF117">
    <property type="entry name" value="GDSL-LIKE LIPASE_ACYLHYDROLASE"/>
    <property type="match status" value="1"/>
</dbReference>
<evidence type="ECO:0000313" key="7">
    <source>
        <dbReference type="Proteomes" id="UP000283530"/>
    </source>
</evidence>
<dbReference type="Proteomes" id="UP000283530">
    <property type="component" value="Unassembled WGS sequence"/>
</dbReference>
<dbReference type="Pfam" id="PF00657">
    <property type="entry name" value="Lipase_GDSL"/>
    <property type="match status" value="1"/>
</dbReference>
<dbReference type="Gene3D" id="3.40.50.1110">
    <property type="entry name" value="SGNH hydrolase"/>
    <property type="match status" value="1"/>
</dbReference>
<organism evidence="6 7">
    <name type="scientific">Cinnamomum micranthum f. kanehirae</name>
    <dbReference type="NCBI Taxonomy" id="337451"/>
    <lineage>
        <taxon>Eukaryota</taxon>
        <taxon>Viridiplantae</taxon>
        <taxon>Streptophyta</taxon>
        <taxon>Embryophyta</taxon>
        <taxon>Tracheophyta</taxon>
        <taxon>Spermatophyta</taxon>
        <taxon>Magnoliopsida</taxon>
        <taxon>Magnoliidae</taxon>
        <taxon>Laurales</taxon>
        <taxon>Lauraceae</taxon>
        <taxon>Cinnamomum</taxon>
    </lineage>
</organism>
<dbReference type="EMBL" id="QPKB01000002">
    <property type="protein sequence ID" value="RWR78044.1"/>
    <property type="molecule type" value="Genomic_DNA"/>
</dbReference>
<keyword evidence="7" id="KW-1185">Reference proteome</keyword>
<protein>
    <submittedName>
        <fullName evidence="6">GDSL esterase/lipase-like protein isoform X1</fullName>
    </submittedName>
</protein>
<sequence>MGVVIPLSLSFLILLTVSSPSLASKDCDFPAIFNLGDSNSDTGGLSAAFNSLLWPNGITYFHKPAGRYSDGRLIIDFIANSLGLPFIHPYLDSIRANFSHGANFATAGSTIRRPQSQSGYSPFSLDIQSRQFNQLKNRSQSAYNQEGVFKELLPKEDYFSRALYTFDIGQNDLTAGGYLNLNATQISADLTDILNKFTAVVKDVYEQGGRSFWIHNTGPLGCLAYVLDPFTKEQLDQVGCAIPWNELAQDFNKRLNQTVVQLRKDLPLAAFTYVDVYSAKYNLFKQPEKYGFDHPLLACCGTGGKYNYNGILCGNSFVVNGTETTVGACKDPSARINWDGVHYTEAANEWIFKQIVDGAFSDPPIPLGKACQK</sequence>
<keyword evidence="2 5" id="KW-0732">Signal</keyword>
<dbReference type="InterPro" id="IPR036514">
    <property type="entry name" value="SGNH_hydro_sf"/>
</dbReference>
<feature type="signal peptide" evidence="5">
    <location>
        <begin position="1"/>
        <end position="23"/>
    </location>
</feature>
<dbReference type="SUPFAM" id="SSF52266">
    <property type="entry name" value="SGNH hydrolase"/>
    <property type="match status" value="1"/>
</dbReference>
<evidence type="ECO:0000256" key="4">
    <source>
        <dbReference type="ARBA" id="ARBA00023180"/>
    </source>
</evidence>
<feature type="chain" id="PRO_5019418007" evidence="5">
    <location>
        <begin position="24"/>
        <end position="373"/>
    </location>
</feature>
<reference evidence="6 7" key="1">
    <citation type="journal article" date="2019" name="Nat. Plants">
        <title>Stout camphor tree genome fills gaps in understanding of flowering plant genome evolution.</title>
        <authorList>
            <person name="Chaw S.M."/>
            <person name="Liu Y.C."/>
            <person name="Wu Y.W."/>
            <person name="Wang H.Y."/>
            <person name="Lin C.I."/>
            <person name="Wu C.S."/>
            <person name="Ke H.M."/>
            <person name="Chang L.Y."/>
            <person name="Hsu C.Y."/>
            <person name="Yang H.T."/>
            <person name="Sudianto E."/>
            <person name="Hsu M.H."/>
            <person name="Wu K.P."/>
            <person name="Wang L.N."/>
            <person name="Leebens-Mack J.H."/>
            <person name="Tsai I.J."/>
        </authorList>
    </citation>
    <scope>NUCLEOTIDE SEQUENCE [LARGE SCALE GENOMIC DNA]</scope>
    <source>
        <strain evidence="7">cv. Chaw 1501</strain>
        <tissue evidence="6">Young leaves</tissue>
    </source>
</reference>
<evidence type="ECO:0000256" key="1">
    <source>
        <dbReference type="ARBA" id="ARBA00008668"/>
    </source>
</evidence>
<dbReference type="GO" id="GO:0016788">
    <property type="term" value="F:hydrolase activity, acting on ester bonds"/>
    <property type="evidence" value="ECO:0007669"/>
    <property type="project" value="InterPro"/>
</dbReference>
<keyword evidence="4" id="KW-0325">Glycoprotein</keyword>
<dbReference type="CDD" id="cd01837">
    <property type="entry name" value="SGNH_plant_lipase_like"/>
    <property type="match status" value="1"/>
</dbReference>
<accession>A0A443NHT5</accession>
<evidence type="ECO:0000313" key="6">
    <source>
        <dbReference type="EMBL" id="RWR78044.1"/>
    </source>
</evidence>
<name>A0A443NHT5_9MAGN</name>
<dbReference type="InterPro" id="IPR035669">
    <property type="entry name" value="SGNH_plant_lipase-like"/>
</dbReference>
<dbReference type="OrthoDB" id="1600564at2759"/>
<evidence type="ECO:0000256" key="5">
    <source>
        <dbReference type="SAM" id="SignalP"/>
    </source>
</evidence>
<dbReference type="AlphaFoldDB" id="A0A443NHT5"/>
<keyword evidence="3" id="KW-0378">Hydrolase</keyword>
<gene>
    <name evidence="6" type="ORF">CKAN_00655200</name>
</gene>
<proteinExistence type="inferred from homology"/>
<comment type="similarity">
    <text evidence="1">Belongs to the 'GDSL' lipolytic enzyme family.</text>
</comment>
<comment type="caution">
    <text evidence="6">The sequence shown here is derived from an EMBL/GenBank/DDBJ whole genome shotgun (WGS) entry which is preliminary data.</text>
</comment>
<evidence type="ECO:0000256" key="3">
    <source>
        <dbReference type="ARBA" id="ARBA00022801"/>
    </source>
</evidence>
<evidence type="ECO:0000256" key="2">
    <source>
        <dbReference type="ARBA" id="ARBA00022729"/>
    </source>
</evidence>
<dbReference type="PANTHER" id="PTHR22835">
    <property type="entry name" value="ZINC FINGER FYVE DOMAIN CONTAINING PROTEIN"/>
    <property type="match status" value="1"/>
</dbReference>
<dbReference type="InterPro" id="IPR001087">
    <property type="entry name" value="GDSL"/>
</dbReference>